<evidence type="ECO:0000256" key="2">
    <source>
        <dbReference type="PROSITE-ProRule" id="PRU00283"/>
    </source>
</evidence>
<dbReference type="SUPFAM" id="SSF52540">
    <property type="entry name" value="P-loop containing nucleoside triphosphate hydrolases"/>
    <property type="match status" value="1"/>
</dbReference>
<comment type="caution">
    <text evidence="4">The sequence shown here is derived from an EMBL/GenBank/DDBJ whole genome shotgun (WGS) entry which is preliminary data.</text>
</comment>
<dbReference type="PROSITE" id="PS50067">
    <property type="entry name" value="KINESIN_MOTOR_2"/>
    <property type="match status" value="1"/>
</dbReference>
<comment type="similarity">
    <text evidence="2">Belongs to the TRAFAC class myosin-kinesin ATPase superfamily. Kinesin family.</text>
</comment>
<dbReference type="InterPro" id="IPR001752">
    <property type="entry name" value="Kinesin_motor_dom"/>
</dbReference>
<evidence type="ECO:0000313" key="4">
    <source>
        <dbReference type="EMBL" id="PHT65028.1"/>
    </source>
</evidence>
<dbReference type="Gene3D" id="3.40.850.10">
    <property type="entry name" value="Kinesin motor domain"/>
    <property type="match status" value="1"/>
</dbReference>
<keyword evidence="5" id="KW-1185">Reference proteome</keyword>
<evidence type="ECO:0000313" key="5">
    <source>
        <dbReference type="Proteomes" id="UP000222542"/>
    </source>
</evidence>
<sequence length="826" mass="93712">MRLMFTNKTMVEEINDPLFGMHIFNIRPFKYLIDQVNVDENELFDVVGEIVGHGAIQSHKQNDKISVFMNVELQDHELNNIEATFGGDFVEQITPCLDGSNTAPVVVVMQFIRAHKFQDKYSVCNTWHASKLWVNPDLPQVVDFKTSLIGVRGDNTLRVSQISTQRSYFILDELLSGDVEDKTIAQLVECLHEGNFWMYATIVHIEMENGWSYMGRKRRPKKVKKIGIKFHCKKCDRMGHSAAHSKVMDGTGFISLFLWDREATKLIGKSATQLKGQIDETTDFDNDDAYPVELDTILDKNALFKVAIKIHNVEHVEVYTVLKICDDEELTKQFRPSSNDNDFPDPNFNCEKVATETHEITDSNPDNDLNTLTNTLGKRSLLEVESLGIEIEDDPNAQLSSTKLNKMSQVAIKELGVDHLQKLCMREDGKQQVCIVGLQEYRVSDVKMIKELIDRGNATRSTGANEESSRSHFILQLSVKRSVDGRESKPPVLLGCAGSERGVDTTDNDKQTRIKGAEINKSLLRALDNDQKHIPFRGSKLTEVLRDSFVGNSSAVMISCIPPNTGSCEHTLNTLRYADRVKSLSKGNNSKKEVSSSTVNLKESTTLSYSAVVPSTSIFKDDTGDSWPEQTDKDEYDEDFYEQEKPIWKKNEKLNGYNISNAKDKMKRANARIKWKEPPRTEAKYSNADDDLNALLKMLLTGFLRLENSTYAGEPASHFSDLFLRIHCLNVLLQLINPKTTDQKHHKFPVSSFSNLPSSMQPNEKQQEAADKLVQMLDLVPPGKQEVWPPDFTPNPVLEEQKNQKKFVHLPRHTLHPQFSEWSSHE</sequence>
<dbReference type="Proteomes" id="UP000222542">
    <property type="component" value="Unassembled WGS sequence"/>
</dbReference>
<dbReference type="PANTHER" id="PTHR47971">
    <property type="entry name" value="KINESIN-RELATED PROTEIN 6"/>
    <property type="match status" value="1"/>
</dbReference>
<dbReference type="PRINTS" id="PR00380">
    <property type="entry name" value="KINESINHEAVY"/>
</dbReference>
<proteinExistence type="inferred from homology"/>
<dbReference type="Pfam" id="PF00225">
    <property type="entry name" value="Kinesin"/>
    <property type="match status" value="1"/>
</dbReference>
<dbReference type="PANTHER" id="PTHR47971:SF9">
    <property type="entry name" value="KINESIN-LIKE PROTEIN KIN-13B"/>
    <property type="match status" value="1"/>
</dbReference>
<dbReference type="Gene3D" id="2.40.50.140">
    <property type="entry name" value="Nucleic acid-binding proteins"/>
    <property type="match status" value="2"/>
</dbReference>
<dbReference type="GO" id="GO:0005874">
    <property type="term" value="C:microtubule"/>
    <property type="evidence" value="ECO:0000318"/>
    <property type="project" value="GO_Central"/>
</dbReference>
<dbReference type="SMART" id="SM00129">
    <property type="entry name" value="KISc"/>
    <property type="match status" value="1"/>
</dbReference>
<dbReference type="GO" id="GO:0003777">
    <property type="term" value="F:microtubule motor activity"/>
    <property type="evidence" value="ECO:0000318"/>
    <property type="project" value="GO_Central"/>
</dbReference>
<organism evidence="4 5">
    <name type="scientific">Capsicum annuum</name>
    <name type="common">Capsicum pepper</name>
    <dbReference type="NCBI Taxonomy" id="4072"/>
    <lineage>
        <taxon>Eukaryota</taxon>
        <taxon>Viridiplantae</taxon>
        <taxon>Streptophyta</taxon>
        <taxon>Embryophyta</taxon>
        <taxon>Tracheophyta</taxon>
        <taxon>Spermatophyta</taxon>
        <taxon>Magnoliopsida</taxon>
        <taxon>eudicotyledons</taxon>
        <taxon>Gunneridae</taxon>
        <taxon>Pentapetalae</taxon>
        <taxon>asterids</taxon>
        <taxon>lamiids</taxon>
        <taxon>Solanales</taxon>
        <taxon>Solanaceae</taxon>
        <taxon>Solanoideae</taxon>
        <taxon>Capsiceae</taxon>
        <taxon>Capsicum</taxon>
    </lineage>
</organism>
<name>A0A2G2Y5M0_CAPAN</name>
<keyword evidence="1" id="KW-0505">Motor protein</keyword>
<dbReference type="GO" id="GO:0007019">
    <property type="term" value="P:microtubule depolymerization"/>
    <property type="evidence" value="ECO:0000318"/>
    <property type="project" value="GO_Central"/>
</dbReference>
<dbReference type="GO" id="GO:0008017">
    <property type="term" value="F:microtubule binding"/>
    <property type="evidence" value="ECO:0007669"/>
    <property type="project" value="InterPro"/>
</dbReference>
<dbReference type="CDD" id="cd04481">
    <property type="entry name" value="RPA1_DBD_B_like"/>
    <property type="match status" value="1"/>
</dbReference>
<dbReference type="EMBL" id="AYRZ02000012">
    <property type="protein sequence ID" value="PHT65028.1"/>
    <property type="molecule type" value="Genomic_DNA"/>
</dbReference>
<dbReference type="InterPro" id="IPR016194">
    <property type="entry name" value="SPOC-like_C_dom_sf"/>
</dbReference>
<reference evidence="4 5" key="2">
    <citation type="journal article" date="2017" name="Genome Biol.">
        <title>New reference genome sequences of hot pepper reveal the massive evolution of plant disease-resistance genes by retroduplication.</title>
        <authorList>
            <person name="Kim S."/>
            <person name="Park J."/>
            <person name="Yeom S.I."/>
            <person name="Kim Y.M."/>
            <person name="Seo E."/>
            <person name="Kim K.T."/>
            <person name="Kim M.S."/>
            <person name="Lee J.M."/>
            <person name="Cheong K."/>
            <person name="Shin H.S."/>
            <person name="Kim S.B."/>
            <person name="Han K."/>
            <person name="Lee J."/>
            <person name="Park M."/>
            <person name="Lee H.A."/>
            <person name="Lee H.Y."/>
            <person name="Lee Y."/>
            <person name="Oh S."/>
            <person name="Lee J.H."/>
            <person name="Choi E."/>
            <person name="Choi E."/>
            <person name="Lee S.E."/>
            <person name="Jeon J."/>
            <person name="Kim H."/>
            <person name="Choi G."/>
            <person name="Song H."/>
            <person name="Lee J."/>
            <person name="Lee S.C."/>
            <person name="Kwon J.K."/>
            <person name="Lee H.Y."/>
            <person name="Koo N."/>
            <person name="Hong Y."/>
            <person name="Kim R.W."/>
            <person name="Kang W.H."/>
            <person name="Huh J.H."/>
            <person name="Kang B.C."/>
            <person name="Yang T.J."/>
            <person name="Lee Y.H."/>
            <person name="Bennetzen J.L."/>
            <person name="Choi D."/>
        </authorList>
    </citation>
    <scope>NUCLEOTIDE SEQUENCE [LARGE SCALE GENOMIC DNA]</scope>
    <source>
        <strain evidence="5">cv. CM334</strain>
    </source>
</reference>
<dbReference type="InterPro" id="IPR012340">
    <property type="entry name" value="NA-bd_OB-fold"/>
</dbReference>
<accession>A0A2G2Y5M0</accession>
<dbReference type="AlphaFoldDB" id="A0A2G2Y5M0"/>
<gene>
    <name evidence="4" type="ORF">T459_29453</name>
</gene>
<dbReference type="GO" id="GO:0007018">
    <property type="term" value="P:microtubule-based movement"/>
    <property type="evidence" value="ECO:0007669"/>
    <property type="project" value="InterPro"/>
</dbReference>
<dbReference type="SUPFAM" id="SSF50249">
    <property type="entry name" value="Nucleic acid-binding proteins"/>
    <property type="match status" value="2"/>
</dbReference>
<reference evidence="4 5" key="1">
    <citation type="journal article" date="2014" name="Nat. Genet.">
        <title>Genome sequence of the hot pepper provides insights into the evolution of pungency in Capsicum species.</title>
        <authorList>
            <person name="Kim S."/>
            <person name="Park M."/>
            <person name="Yeom S.I."/>
            <person name="Kim Y.M."/>
            <person name="Lee J.M."/>
            <person name="Lee H.A."/>
            <person name="Seo E."/>
            <person name="Choi J."/>
            <person name="Cheong K."/>
            <person name="Kim K.T."/>
            <person name="Jung K."/>
            <person name="Lee G.W."/>
            <person name="Oh S.K."/>
            <person name="Bae C."/>
            <person name="Kim S.B."/>
            <person name="Lee H.Y."/>
            <person name="Kim S.Y."/>
            <person name="Kim M.S."/>
            <person name="Kang B.C."/>
            <person name="Jo Y.D."/>
            <person name="Yang H.B."/>
            <person name="Jeong H.J."/>
            <person name="Kang W.H."/>
            <person name="Kwon J.K."/>
            <person name="Shin C."/>
            <person name="Lim J.Y."/>
            <person name="Park J.H."/>
            <person name="Huh J.H."/>
            <person name="Kim J.S."/>
            <person name="Kim B.D."/>
            <person name="Cohen O."/>
            <person name="Paran I."/>
            <person name="Suh M.C."/>
            <person name="Lee S.B."/>
            <person name="Kim Y.K."/>
            <person name="Shin Y."/>
            <person name="Noh S.J."/>
            <person name="Park J."/>
            <person name="Seo Y.S."/>
            <person name="Kwon S.Y."/>
            <person name="Kim H.A."/>
            <person name="Park J.M."/>
            <person name="Kim H.J."/>
            <person name="Choi S.B."/>
            <person name="Bosland P.W."/>
            <person name="Reeves G."/>
            <person name="Jo S.H."/>
            <person name="Lee B.W."/>
            <person name="Cho H.T."/>
            <person name="Choi H.S."/>
            <person name="Lee M.S."/>
            <person name="Yu Y."/>
            <person name="Do Choi Y."/>
            <person name="Park B.S."/>
            <person name="van Deynze A."/>
            <person name="Ashrafi H."/>
            <person name="Hill T."/>
            <person name="Kim W.T."/>
            <person name="Pai H.S."/>
            <person name="Ahn H.K."/>
            <person name="Yeam I."/>
            <person name="Giovannoni J.J."/>
            <person name="Rose J.K."/>
            <person name="Sorensen I."/>
            <person name="Lee S.J."/>
            <person name="Kim R.W."/>
            <person name="Choi I.Y."/>
            <person name="Choi B.S."/>
            <person name="Lim J.S."/>
            <person name="Lee Y.H."/>
            <person name="Choi D."/>
        </authorList>
    </citation>
    <scope>NUCLEOTIDE SEQUENCE [LARGE SCALE GENOMIC DNA]</scope>
    <source>
        <strain evidence="5">cv. CM334</strain>
    </source>
</reference>
<protein>
    <recommendedName>
        <fullName evidence="3">Kinesin motor domain-containing protein</fullName>
    </recommendedName>
</protein>
<feature type="domain" description="Kinesin motor" evidence="3">
    <location>
        <begin position="413"/>
        <end position="584"/>
    </location>
</feature>
<dbReference type="InterPro" id="IPR027640">
    <property type="entry name" value="Kinesin-like_fam"/>
</dbReference>
<evidence type="ECO:0000256" key="1">
    <source>
        <dbReference type="ARBA" id="ARBA00023175"/>
    </source>
</evidence>
<dbReference type="InterPro" id="IPR027417">
    <property type="entry name" value="P-loop_NTPase"/>
</dbReference>
<dbReference type="SUPFAM" id="SSF100939">
    <property type="entry name" value="SPOC domain-like"/>
    <property type="match status" value="1"/>
</dbReference>
<dbReference type="STRING" id="4072.A0A2G2Y5M0"/>
<dbReference type="InterPro" id="IPR036961">
    <property type="entry name" value="Kinesin_motor_dom_sf"/>
</dbReference>
<comment type="caution">
    <text evidence="2">Lacks conserved residue(s) required for the propagation of feature annotation.</text>
</comment>
<dbReference type="GO" id="GO:0005524">
    <property type="term" value="F:ATP binding"/>
    <property type="evidence" value="ECO:0007669"/>
    <property type="project" value="InterPro"/>
</dbReference>
<dbReference type="Gramene" id="PHT65028">
    <property type="protein sequence ID" value="PHT65028"/>
    <property type="gene ID" value="T459_29453"/>
</dbReference>
<evidence type="ECO:0000259" key="3">
    <source>
        <dbReference type="PROSITE" id="PS50067"/>
    </source>
</evidence>